<dbReference type="GO" id="GO:0005737">
    <property type="term" value="C:cytoplasm"/>
    <property type="evidence" value="ECO:0007669"/>
    <property type="project" value="TreeGrafter"/>
</dbReference>
<keyword evidence="6" id="KW-1185">Reference proteome</keyword>
<dbReference type="InterPro" id="IPR011990">
    <property type="entry name" value="TPR-like_helical_dom_sf"/>
</dbReference>
<dbReference type="Gene3D" id="3.40.50.300">
    <property type="entry name" value="P-loop containing nucleotide triphosphate hydrolases"/>
    <property type="match status" value="1"/>
</dbReference>
<dbReference type="AlphaFoldDB" id="A0A5N6A4F9"/>
<dbReference type="GO" id="GO:0003677">
    <property type="term" value="F:DNA binding"/>
    <property type="evidence" value="ECO:0007669"/>
    <property type="project" value="InterPro"/>
</dbReference>
<dbReference type="Proteomes" id="UP000314251">
    <property type="component" value="Unassembled WGS sequence"/>
</dbReference>
<dbReference type="PANTHER" id="PTHR16305">
    <property type="entry name" value="TESTICULAR SOLUBLE ADENYLYL CYCLASE"/>
    <property type="match status" value="1"/>
</dbReference>
<evidence type="ECO:0000256" key="1">
    <source>
        <dbReference type="ARBA" id="ARBA00022741"/>
    </source>
</evidence>
<evidence type="ECO:0000313" key="6">
    <source>
        <dbReference type="Proteomes" id="UP000314251"/>
    </source>
</evidence>
<dbReference type="SUPFAM" id="SSF46894">
    <property type="entry name" value="C-terminal effector domain of the bipartite response regulators"/>
    <property type="match status" value="1"/>
</dbReference>
<dbReference type="OrthoDB" id="5378762at2"/>
<dbReference type="InterPro" id="IPR003593">
    <property type="entry name" value="AAA+_ATPase"/>
</dbReference>
<dbReference type="SUPFAM" id="SSF52540">
    <property type="entry name" value="P-loop containing nucleoside triphosphate hydrolases"/>
    <property type="match status" value="1"/>
</dbReference>
<feature type="domain" description="AAA+ ATPase" evidence="3">
    <location>
        <begin position="33"/>
        <end position="210"/>
    </location>
</feature>
<proteinExistence type="predicted"/>
<dbReference type="GO" id="GO:0005524">
    <property type="term" value="F:ATP binding"/>
    <property type="evidence" value="ECO:0007669"/>
    <property type="project" value="UniProtKB-KW"/>
</dbReference>
<dbReference type="InterPro" id="IPR027417">
    <property type="entry name" value="P-loop_NTPase"/>
</dbReference>
<comment type="caution">
    <text evidence="5">The sequence shown here is derived from an EMBL/GenBank/DDBJ whole genome shotgun (WGS) entry which is preliminary data.</text>
</comment>
<evidence type="ECO:0000259" key="4">
    <source>
        <dbReference type="SMART" id="SM00421"/>
    </source>
</evidence>
<dbReference type="InterPro" id="IPR036388">
    <property type="entry name" value="WH-like_DNA-bd_sf"/>
</dbReference>
<dbReference type="RefSeq" id="WP_139670370.1">
    <property type="nucleotide sequence ID" value="NZ_VDLY02000013.1"/>
</dbReference>
<sequence length="1010" mass="105857">MTSPLRMRTAELVGRDAELAALSATLRGAAQGRGGTVFVTGEPGIGKTRLAARAMALARDAGMAVLRGRCTTVGPAVPFRPLTEALLALARAGQAPPADVLGPYLPVLGRLVPEWSTGGDCDDSPVVLAEAVLRLAAAHGRRHGSLLVVDDLHDADPETLAVVEYLAANVATQPVALLATVRSTPSAALELVEAVVRRGEAGALPLGRLGGPEVHALAAGLLDCPPGALPGEVSAEVLADSHGIPFVAEELVRGMISAGRLARAADGGWRLVPTERPGVPVTLVRVVAERAARLGPGGEAALSVAAVLGRSFPVSVLRRCAGLPEEALARAVRAAVADGLLQPDGELGPDWYAFAHPLAEEALASLLSPADRAELSARAADAVAELYPGLPGTWCLLAARLRRAAGEPEVAAGHYREVARRALAGSGPGTAITVIDEALAMLGDGPYAPVRGGVHRELLETLLLALADDGRFDRAVEVADRLRRADLDAAPGPGPGGSGAARRVELHVRLAWAAEVAGRWEEGLAQVAEARALLPADAGEAETAGIDAVEAYLTVSDTRPGRIARSERLARRAIEGARRRADPALACQGWYAVGAAGRGRSLADSDRCFRQALRIASRHELNGWRAHGLLGLGGNAWLARAATDSLTYAWHEALRTGCVSLAHNAGALLALDAALRSDFARARALVDGALDETRRLKLRSVTRYLLMVRAVVAAHRGRRAELRSALAEFRADGGEQSMEAPLARGLGELFCALLEEDRAAADEVAGALRAAAEANGQDFFHLTGRHGLVLLLDVLAGRADRAEWERIADGQAGRLRFNRQFGRLALAVLEGRAGRREAAEAAVAEALREAEPFPVARHLGLRLVAEAALADGWGEPRRWLTEAEEYFHGAGVIAVAGACRSLLRGVGVVVRQRRAGTDRIPEALRAMGLTTREYDVFRLLVDRLGNKALAGRLHLSVRTVEKHVASLLAKTGTGDRNRLCDFAADFLSVTAAREPGAGATAVSPGGVDAS</sequence>
<evidence type="ECO:0000256" key="2">
    <source>
        <dbReference type="ARBA" id="ARBA00022840"/>
    </source>
</evidence>
<dbReference type="SMART" id="SM00421">
    <property type="entry name" value="HTH_LUXR"/>
    <property type="match status" value="1"/>
</dbReference>
<evidence type="ECO:0000313" key="5">
    <source>
        <dbReference type="EMBL" id="KAB8162859.1"/>
    </source>
</evidence>
<reference evidence="5" key="1">
    <citation type="submission" date="2019-10" db="EMBL/GenBank/DDBJ databases">
        <title>Nonomuraea sp. nov., isolated from Phyllanthus amarus.</title>
        <authorList>
            <person name="Klykleung N."/>
            <person name="Tanasupawat S."/>
        </authorList>
    </citation>
    <scope>NUCLEOTIDE SEQUENCE [LARGE SCALE GENOMIC DNA]</scope>
    <source>
        <strain evidence="5">3MP-10</strain>
    </source>
</reference>
<name>A0A5N6A4F9_9ACTN</name>
<organism evidence="5 6">
    <name type="scientific">Streptomyces mimosae</name>
    <dbReference type="NCBI Taxonomy" id="2586635"/>
    <lineage>
        <taxon>Bacteria</taxon>
        <taxon>Bacillati</taxon>
        <taxon>Actinomycetota</taxon>
        <taxon>Actinomycetes</taxon>
        <taxon>Kitasatosporales</taxon>
        <taxon>Streptomycetaceae</taxon>
        <taxon>Streptomyces</taxon>
    </lineage>
</organism>
<dbReference type="InterPro" id="IPR041664">
    <property type="entry name" value="AAA_16"/>
</dbReference>
<keyword evidence="2" id="KW-0067">ATP-binding</keyword>
<dbReference type="Pfam" id="PF13191">
    <property type="entry name" value="AAA_16"/>
    <property type="match status" value="1"/>
</dbReference>
<accession>A0A5N6A4F9</accession>
<feature type="domain" description="HTH luxR-type" evidence="4">
    <location>
        <begin position="926"/>
        <end position="983"/>
    </location>
</feature>
<dbReference type="GO" id="GO:0004016">
    <property type="term" value="F:adenylate cyclase activity"/>
    <property type="evidence" value="ECO:0007669"/>
    <property type="project" value="TreeGrafter"/>
</dbReference>
<evidence type="ECO:0000259" key="3">
    <source>
        <dbReference type="SMART" id="SM00382"/>
    </source>
</evidence>
<dbReference type="Gene3D" id="1.10.10.10">
    <property type="entry name" value="Winged helix-like DNA-binding domain superfamily/Winged helix DNA-binding domain"/>
    <property type="match status" value="1"/>
</dbReference>
<gene>
    <name evidence="5" type="ORF">FH607_019625</name>
</gene>
<dbReference type="GO" id="GO:0006355">
    <property type="term" value="P:regulation of DNA-templated transcription"/>
    <property type="evidence" value="ECO:0007669"/>
    <property type="project" value="InterPro"/>
</dbReference>
<keyword evidence="1" id="KW-0547">Nucleotide-binding</keyword>
<dbReference type="Pfam" id="PF00196">
    <property type="entry name" value="GerE"/>
    <property type="match status" value="1"/>
</dbReference>
<protein>
    <submittedName>
        <fullName evidence="5">AAA family ATPase</fullName>
    </submittedName>
</protein>
<dbReference type="Gene3D" id="1.25.40.10">
    <property type="entry name" value="Tetratricopeptide repeat domain"/>
    <property type="match status" value="1"/>
</dbReference>
<dbReference type="InterPro" id="IPR016032">
    <property type="entry name" value="Sig_transdc_resp-reg_C-effctor"/>
</dbReference>
<dbReference type="InterPro" id="IPR000792">
    <property type="entry name" value="Tscrpt_reg_LuxR_C"/>
</dbReference>
<dbReference type="PANTHER" id="PTHR16305:SF35">
    <property type="entry name" value="TRANSCRIPTIONAL ACTIVATOR DOMAIN"/>
    <property type="match status" value="1"/>
</dbReference>
<dbReference type="SMART" id="SM00382">
    <property type="entry name" value="AAA"/>
    <property type="match status" value="1"/>
</dbReference>
<dbReference type="EMBL" id="VDLY02000013">
    <property type="protein sequence ID" value="KAB8162859.1"/>
    <property type="molecule type" value="Genomic_DNA"/>
</dbReference>